<dbReference type="PANTHER" id="PTHR36930">
    <property type="entry name" value="METAL-SULFUR CLUSTER BIOSYNTHESIS PROTEINS YUAD-RELATED"/>
    <property type="match status" value="1"/>
</dbReference>
<reference evidence="2 3" key="1">
    <citation type="submission" date="2023-12" db="EMBL/GenBank/DDBJ databases">
        <title>Gut-associated functions are favored during microbiome assembly across C. elegans life.</title>
        <authorList>
            <person name="Zimmermann J."/>
        </authorList>
    </citation>
    <scope>NUCLEOTIDE SEQUENCE [LARGE SCALE GENOMIC DNA]</scope>
    <source>
        <strain evidence="2 3">JUb134</strain>
    </source>
</reference>
<dbReference type="Proteomes" id="UP001380365">
    <property type="component" value="Unassembled WGS sequence"/>
</dbReference>
<dbReference type="PROSITE" id="PS51340">
    <property type="entry name" value="MOSC"/>
    <property type="match status" value="1"/>
</dbReference>
<dbReference type="EMBL" id="JBBGZA010000001">
    <property type="protein sequence ID" value="MEJ5095153.1"/>
    <property type="molecule type" value="Genomic_DNA"/>
</dbReference>
<dbReference type="InterPro" id="IPR005302">
    <property type="entry name" value="MoCF_Sase_C"/>
</dbReference>
<keyword evidence="3" id="KW-1185">Reference proteome</keyword>
<accession>A0ABU8Q6L5</accession>
<protein>
    <submittedName>
        <fullName evidence="2">MOSC domain-containing protein</fullName>
    </submittedName>
</protein>
<dbReference type="InterPro" id="IPR011037">
    <property type="entry name" value="Pyrv_Knase-like_insert_dom_sf"/>
</dbReference>
<organism evidence="2 3">
    <name type="scientific">Sphingomonas molluscorum</name>
    <dbReference type="NCBI Taxonomy" id="418184"/>
    <lineage>
        <taxon>Bacteria</taxon>
        <taxon>Pseudomonadati</taxon>
        <taxon>Pseudomonadota</taxon>
        <taxon>Alphaproteobacteria</taxon>
        <taxon>Sphingomonadales</taxon>
        <taxon>Sphingomonadaceae</taxon>
        <taxon>Sphingomonas</taxon>
    </lineage>
</organism>
<sequence>MPVALADAGEDGQAGARVGTIAGIARHAFVRAPMEVLDRADVSVEAGIAGDHRGRRKPGGTGKRQVTLMERGDWEAATAAVGRALPWQERRANLLVDGFDVPQVPGTRLRIGADVVLEITCECDPCQRMDALVPGLFEALLPDWRGGACTRVLAGGTIAVGDTIRIET</sequence>
<evidence type="ECO:0000313" key="3">
    <source>
        <dbReference type="Proteomes" id="UP001380365"/>
    </source>
</evidence>
<dbReference type="InterPro" id="IPR052716">
    <property type="entry name" value="MOSC_domain"/>
</dbReference>
<evidence type="ECO:0000313" key="2">
    <source>
        <dbReference type="EMBL" id="MEJ5095153.1"/>
    </source>
</evidence>
<dbReference type="Gene3D" id="2.40.33.20">
    <property type="entry name" value="PK beta-barrel domain-like"/>
    <property type="match status" value="1"/>
</dbReference>
<feature type="domain" description="MOSC" evidence="1">
    <location>
        <begin position="34"/>
        <end position="167"/>
    </location>
</feature>
<proteinExistence type="predicted"/>
<gene>
    <name evidence="2" type="ORF">WH159_11470</name>
</gene>
<comment type="caution">
    <text evidence="2">The sequence shown here is derived from an EMBL/GenBank/DDBJ whole genome shotgun (WGS) entry which is preliminary data.</text>
</comment>
<dbReference type="PANTHER" id="PTHR36930:SF1">
    <property type="entry name" value="MOSC DOMAIN-CONTAINING PROTEIN"/>
    <property type="match status" value="1"/>
</dbReference>
<dbReference type="RefSeq" id="WP_132882065.1">
    <property type="nucleotide sequence ID" value="NZ_JBBGZA010000001.1"/>
</dbReference>
<name>A0ABU8Q6L5_9SPHN</name>
<evidence type="ECO:0000259" key="1">
    <source>
        <dbReference type="PROSITE" id="PS51340"/>
    </source>
</evidence>
<dbReference type="Pfam" id="PF03473">
    <property type="entry name" value="MOSC"/>
    <property type="match status" value="1"/>
</dbReference>
<dbReference type="SUPFAM" id="SSF50800">
    <property type="entry name" value="PK beta-barrel domain-like"/>
    <property type="match status" value="1"/>
</dbReference>